<dbReference type="OrthoDB" id="9803139at2"/>
<dbReference type="RefSeq" id="WP_101147113.1">
    <property type="nucleotide sequence ID" value="NZ_QNTU01000006.1"/>
</dbReference>
<feature type="domain" description="Tr-type G" evidence="14">
    <location>
        <begin position="10"/>
        <end position="207"/>
    </location>
</feature>
<evidence type="ECO:0000256" key="1">
    <source>
        <dbReference type="ARBA" id="ARBA00007249"/>
    </source>
</evidence>
<dbReference type="NCBIfam" id="NF000766">
    <property type="entry name" value="PRK00049.1"/>
    <property type="match status" value="1"/>
</dbReference>
<evidence type="ECO:0000256" key="13">
    <source>
        <dbReference type="HAMAP-Rule" id="MF_00118"/>
    </source>
</evidence>
<dbReference type="PROSITE" id="PS00301">
    <property type="entry name" value="G_TR_1"/>
    <property type="match status" value="1"/>
</dbReference>
<keyword evidence="5 13" id="KW-0378">Hydrolase</keyword>
<evidence type="ECO:0000313" key="15">
    <source>
        <dbReference type="EMBL" id="RBI67214.1"/>
    </source>
</evidence>
<dbReference type="CDD" id="cd03697">
    <property type="entry name" value="EFTU_II"/>
    <property type="match status" value="1"/>
</dbReference>
<comment type="caution">
    <text evidence="15">The sequence shown here is derived from an EMBL/GenBank/DDBJ whole genome shotgun (WGS) entry which is preliminary data.</text>
</comment>
<dbReference type="GO" id="GO:0005829">
    <property type="term" value="C:cytosol"/>
    <property type="evidence" value="ECO:0007669"/>
    <property type="project" value="TreeGrafter"/>
</dbReference>
<evidence type="ECO:0000256" key="5">
    <source>
        <dbReference type="ARBA" id="ARBA00022801"/>
    </source>
</evidence>
<feature type="binding site" evidence="13">
    <location>
        <begin position="136"/>
        <end position="139"/>
    </location>
    <ligand>
        <name>GTP</name>
        <dbReference type="ChEBI" id="CHEBI:37565"/>
    </ligand>
</feature>
<dbReference type="SUPFAM" id="SSF50465">
    <property type="entry name" value="EF-Tu/eEF-1alpha/eIF2-gamma C-terminal domain"/>
    <property type="match status" value="1"/>
</dbReference>
<dbReference type="PROSITE" id="PS51722">
    <property type="entry name" value="G_TR_2"/>
    <property type="match status" value="1"/>
</dbReference>
<evidence type="ECO:0000256" key="6">
    <source>
        <dbReference type="ARBA" id="ARBA00022842"/>
    </source>
</evidence>
<feature type="binding site" evidence="13">
    <location>
        <begin position="19"/>
        <end position="26"/>
    </location>
    <ligand>
        <name>GTP</name>
        <dbReference type="ChEBI" id="CHEBI:37565"/>
    </ligand>
</feature>
<evidence type="ECO:0000256" key="3">
    <source>
        <dbReference type="ARBA" id="ARBA00022741"/>
    </source>
</evidence>
<dbReference type="AlphaFoldDB" id="A0A365TNK9"/>
<keyword evidence="3 13" id="KW-0547">Nucleotide-binding</keyword>
<dbReference type="CDD" id="cd01884">
    <property type="entry name" value="EF_Tu"/>
    <property type="match status" value="1"/>
</dbReference>
<dbReference type="InterPro" id="IPR033720">
    <property type="entry name" value="EFTU_2"/>
</dbReference>
<dbReference type="Gene3D" id="3.40.50.300">
    <property type="entry name" value="P-loop containing nucleotide triphosphate hydrolases"/>
    <property type="match status" value="1"/>
</dbReference>
<gene>
    <name evidence="13 15" type="primary">tuf</name>
    <name evidence="15" type="ORF">DQ400_11180</name>
</gene>
<keyword evidence="7 13" id="KW-0648">Protein biosynthesis</keyword>
<dbReference type="SUPFAM" id="SSF52540">
    <property type="entry name" value="P-loop containing nucleoside triphosphate hydrolases"/>
    <property type="match status" value="1"/>
</dbReference>
<organism evidence="15 16">
    <name type="scientific">Vreelandella sulfidaeris</name>
    <dbReference type="NCBI Taxonomy" id="115553"/>
    <lineage>
        <taxon>Bacteria</taxon>
        <taxon>Pseudomonadati</taxon>
        <taxon>Pseudomonadota</taxon>
        <taxon>Gammaproteobacteria</taxon>
        <taxon>Oceanospirillales</taxon>
        <taxon>Halomonadaceae</taxon>
        <taxon>Vreelandella</taxon>
    </lineage>
</organism>
<comment type="function">
    <text evidence="13">GTP hydrolase that promotes the GTP-dependent binding of aminoacyl-tRNA to the A-site of ribosomes during protein biosynthesis.</text>
</comment>
<protein>
    <recommendedName>
        <fullName evidence="9 13">Elongation factor Tu</fullName>
        <shortName evidence="13">EF-Tu</shortName>
        <ecNumber evidence="13">3.6.5.3</ecNumber>
    </recommendedName>
</protein>
<comment type="subunit">
    <text evidence="11">Monomer. Heterotetramer composed of two EF-Ts.EF-Tu dimer complexes.</text>
</comment>
<evidence type="ECO:0000256" key="4">
    <source>
        <dbReference type="ARBA" id="ARBA00022768"/>
    </source>
</evidence>
<dbReference type="EMBL" id="QNTU01000006">
    <property type="protein sequence ID" value="RBI67214.1"/>
    <property type="molecule type" value="Genomic_DNA"/>
</dbReference>
<reference evidence="16" key="1">
    <citation type="submission" date="2018-06" db="EMBL/GenBank/DDBJ databases">
        <title>Whole genome sequencing of four bacterial strains from South Shetland trench revealing bio-synthetic gene clusters.</title>
        <authorList>
            <person name="Abdel-Mageed W.M."/>
            <person name="Lehri B."/>
            <person name="Jarmusch S."/>
            <person name="Miranda K."/>
            <person name="Goodfellow M."/>
            <person name="Jaspars M."/>
            <person name="Karlyshev A.V."/>
        </authorList>
    </citation>
    <scope>NUCLEOTIDE SEQUENCE [LARGE SCALE GENOMIC DNA]</scope>
    <source>
        <strain evidence="16">SST4</strain>
    </source>
</reference>
<dbReference type="NCBIfam" id="NF009373">
    <property type="entry name" value="PRK12736.1"/>
    <property type="match status" value="1"/>
</dbReference>
<dbReference type="PANTHER" id="PTHR43721:SF22">
    <property type="entry name" value="ELONGATION FACTOR TU, MITOCHONDRIAL"/>
    <property type="match status" value="1"/>
</dbReference>
<dbReference type="GO" id="GO:0005525">
    <property type="term" value="F:GTP binding"/>
    <property type="evidence" value="ECO:0007669"/>
    <property type="project" value="UniProtKB-UniRule"/>
</dbReference>
<dbReference type="InterPro" id="IPR000795">
    <property type="entry name" value="T_Tr_GTP-bd_dom"/>
</dbReference>
<evidence type="ECO:0000313" key="16">
    <source>
        <dbReference type="Proteomes" id="UP000252204"/>
    </source>
</evidence>
<sequence length="397" mass="43515">MAKEKFERSKPHVNVGTIGHVDHGKTTLTAALTRVSAEVFGGDWREFDTIDNAPEERERGITIATSHVEYQSEERHYAHVDCPGHADYVKNMITGAAQMDGAILVCSAADGPMPQTREHILLSRQVGVPFIVVFLNKADMVDDEELLELVEMEVRELLDQYDFPGDDTPIITGSALMALNGEDENGMGTTAVANLIKALDEYIPEPERAIDQPFLMPIEDVFSISGRGTVVTGRVERGIVKAGEEVEIVGIRDTTKTIVTGVEMFRKLLDEGRAGENVGALLRGTKRDDVERGQVLAKPGTINPHTTFEAEVYVLSKEEGGRHTPFFKGYRPQFYFRTTDVTGTCELPEGVEMVMPGDNVQMVVTLIAPIAMDEGLRFAIREGGRTVGAGVVAKIVK</sequence>
<dbReference type="InterPro" id="IPR009001">
    <property type="entry name" value="Transl_elong_EF1A/Init_IF2_C"/>
</dbReference>
<evidence type="ECO:0000256" key="10">
    <source>
        <dbReference type="ARBA" id="ARBA00058140"/>
    </source>
</evidence>
<evidence type="ECO:0000256" key="9">
    <source>
        <dbReference type="ARBA" id="ARBA00029554"/>
    </source>
</evidence>
<dbReference type="InterPro" id="IPR027417">
    <property type="entry name" value="P-loop_NTPase"/>
</dbReference>
<keyword evidence="2 13" id="KW-0479">Metal-binding</keyword>
<dbReference type="FunFam" id="3.40.50.300:FF:000003">
    <property type="entry name" value="Elongation factor Tu"/>
    <property type="match status" value="1"/>
</dbReference>
<dbReference type="NCBIfam" id="TIGR00231">
    <property type="entry name" value="small_GTP"/>
    <property type="match status" value="1"/>
</dbReference>
<dbReference type="HAMAP" id="MF_00118_B">
    <property type="entry name" value="EF_Tu_B"/>
    <property type="match status" value="1"/>
</dbReference>
<dbReference type="PRINTS" id="PR00315">
    <property type="entry name" value="ELONGATNFCT"/>
</dbReference>
<keyword evidence="8 13" id="KW-0342">GTP-binding</keyword>
<dbReference type="Pfam" id="PF00009">
    <property type="entry name" value="GTP_EFTU"/>
    <property type="match status" value="1"/>
</dbReference>
<dbReference type="Pfam" id="PF03144">
    <property type="entry name" value="GTP_EFTU_D2"/>
    <property type="match status" value="1"/>
</dbReference>
<comment type="subcellular location">
    <subcellularLocation>
        <location evidence="13">Cytoplasm</location>
    </subcellularLocation>
</comment>
<dbReference type="Gene3D" id="2.40.30.10">
    <property type="entry name" value="Translation factors"/>
    <property type="match status" value="2"/>
</dbReference>
<accession>A0A365TNK9</accession>
<dbReference type="FunFam" id="2.40.30.10:FF:000001">
    <property type="entry name" value="Elongation factor Tu"/>
    <property type="match status" value="1"/>
</dbReference>
<comment type="subunit">
    <text evidence="12">(Microbial infection) Upon infection by bacteriophage Qbeta, part of the viral RNA-dependent RNA polymerase complex, the other subunits are the viral replicase catalytic subunit (AC P14647), host ribosomal protein S1 and EF-Ts.</text>
</comment>
<dbReference type="PANTHER" id="PTHR43721">
    <property type="entry name" value="ELONGATION FACTOR TU-RELATED"/>
    <property type="match status" value="1"/>
</dbReference>
<dbReference type="InterPro" id="IPR004160">
    <property type="entry name" value="Transl_elong_EFTu/EF1A_C"/>
</dbReference>
<dbReference type="GO" id="GO:0003924">
    <property type="term" value="F:GTPase activity"/>
    <property type="evidence" value="ECO:0007669"/>
    <property type="project" value="UniProtKB-UniRule"/>
</dbReference>
<keyword evidence="4 13" id="KW-0251">Elongation factor</keyword>
<proteinExistence type="inferred from homology"/>
<comment type="similarity">
    <text evidence="1 13">Belongs to the TRAFAC class translation factor GTPase superfamily. Classic translation factor GTPase family. EF-Tu/EF-1A subfamily.</text>
</comment>
<evidence type="ECO:0000256" key="2">
    <source>
        <dbReference type="ARBA" id="ARBA00022723"/>
    </source>
</evidence>
<keyword evidence="13" id="KW-0963">Cytoplasm</keyword>
<evidence type="ECO:0000256" key="8">
    <source>
        <dbReference type="ARBA" id="ARBA00023134"/>
    </source>
</evidence>
<dbReference type="GO" id="GO:0003746">
    <property type="term" value="F:translation elongation factor activity"/>
    <property type="evidence" value="ECO:0007669"/>
    <property type="project" value="UniProtKB-UniRule"/>
</dbReference>
<dbReference type="Pfam" id="PF03143">
    <property type="entry name" value="GTP_EFTU_D3"/>
    <property type="match status" value="1"/>
</dbReference>
<evidence type="ECO:0000256" key="7">
    <source>
        <dbReference type="ARBA" id="ARBA00022917"/>
    </source>
</evidence>
<dbReference type="InterPro" id="IPR031157">
    <property type="entry name" value="G_TR_CS"/>
</dbReference>
<dbReference type="CDD" id="cd03707">
    <property type="entry name" value="EFTU_III"/>
    <property type="match status" value="1"/>
</dbReference>
<dbReference type="InterPro" id="IPR004541">
    <property type="entry name" value="Transl_elong_EFTu/EF1A_bac/org"/>
</dbReference>
<dbReference type="SUPFAM" id="SSF50447">
    <property type="entry name" value="Translation proteins"/>
    <property type="match status" value="1"/>
</dbReference>
<dbReference type="NCBIfam" id="TIGR00485">
    <property type="entry name" value="EF-Tu"/>
    <property type="match status" value="1"/>
</dbReference>
<comment type="catalytic activity">
    <reaction evidence="13">
        <text>GTP + H2O = GDP + phosphate + H(+)</text>
        <dbReference type="Rhea" id="RHEA:19669"/>
        <dbReference type="ChEBI" id="CHEBI:15377"/>
        <dbReference type="ChEBI" id="CHEBI:15378"/>
        <dbReference type="ChEBI" id="CHEBI:37565"/>
        <dbReference type="ChEBI" id="CHEBI:43474"/>
        <dbReference type="ChEBI" id="CHEBI:58189"/>
        <dbReference type="EC" id="3.6.5.3"/>
    </reaction>
</comment>
<dbReference type="Proteomes" id="UP000252204">
    <property type="component" value="Unassembled WGS sequence"/>
</dbReference>
<name>A0A365TNK9_9GAMM</name>
<evidence type="ECO:0000256" key="11">
    <source>
        <dbReference type="ARBA" id="ARBA00063778"/>
    </source>
</evidence>
<feature type="binding site" evidence="13">
    <location>
        <position position="26"/>
    </location>
    <ligand>
        <name>Mg(2+)</name>
        <dbReference type="ChEBI" id="CHEBI:18420"/>
    </ligand>
</feature>
<keyword evidence="16" id="KW-1185">Reference proteome</keyword>
<evidence type="ECO:0000259" key="14">
    <source>
        <dbReference type="PROSITE" id="PS51722"/>
    </source>
</evidence>
<dbReference type="InterPro" id="IPR005225">
    <property type="entry name" value="Small_GTP-bd"/>
</dbReference>
<feature type="binding site" evidence="13">
    <location>
        <begin position="81"/>
        <end position="85"/>
    </location>
    <ligand>
        <name>GTP</name>
        <dbReference type="ChEBI" id="CHEBI:37565"/>
    </ligand>
</feature>
<dbReference type="InterPro" id="IPR004161">
    <property type="entry name" value="EFTu-like_2"/>
</dbReference>
<dbReference type="InterPro" id="IPR009000">
    <property type="entry name" value="Transl_B-barrel_sf"/>
</dbReference>
<comment type="function">
    <text evidence="10">May play an important regulatory role in cell growth and in the bacterial response to nutrient deprivation.</text>
</comment>
<dbReference type="InterPro" id="IPR050055">
    <property type="entry name" value="EF-Tu_GTPase"/>
</dbReference>
<evidence type="ECO:0000256" key="12">
    <source>
        <dbReference type="ARBA" id="ARBA00064283"/>
    </source>
</evidence>
<dbReference type="NCBIfam" id="NF009372">
    <property type="entry name" value="PRK12735.1"/>
    <property type="match status" value="1"/>
</dbReference>
<dbReference type="GO" id="GO:0000287">
    <property type="term" value="F:magnesium ion binding"/>
    <property type="evidence" value="ECO:0007669"/>
    <property type="project" value="UniProtKB-UniRule"/>
</dbReference>
<dbReference type="EC" id="3.6.5.3" evidence="13"/>
<dbReference type="InterPro" id="IPR041709">
    <property type="entry name" value="EF-Tu_GTP-bd"/>
</dbReference>
<keyword evidence="6 13" id="KW-0460">Magnesium</keyword>